<feature type="transmembrane region" description="Helical" evidence="5">
    <location>
        <begin position="6"/>
        <end position="26"/>
    </location>
</feature>
<organism evidence="7 8">
    <name type="scientific">Staphylococcus devriesei</name>
    <dbReference type="NCBI Taxonomy" id="586733"/>
    <lineage>
        <taxon>Bacteria</taxon>
        <taxon>Bacillati</taxon>
        <taxon>Bacillota</taxon>
        <taxon>Bacilli</taxon>
        <taxon>Bacillales</taxon>
        <taxon>Staphylococcaceae</taxon>
        <taxon>Staphylococcus</taxon>
    </lineage>
</organism>
<gene>
    <name evidence="7" type="ORF">BUY44_08990</name>
</gene>
<evidence type="ECO:0000256" key="3">
    <source>
        <dbReference type="ARBA" id="ARBA00022989"/>
    </source>
</evidence>
<protein>
    <submittedName>
        <fullName evidence="7">Cytochrome C assembly protein</fullName>
    </submittedName>
</protein>
<feature type="transmembrane region" description="Helical" evidence="5">
    <location>
        <begin position="221"/>
        <end position="237"/>
    </location>
</feature>
<keyword evidence="4 5" id="KW-0472">Membrane</keyword>
<accession>A0A2T4KG39</accession>
<feature type="transmembrane region" description="Helical" evidence="5">
    <location>
        <begin position="64"/>
        <end position="87"/>
    </location>
</feature>
<reference evidence="7 8" key="1">
    <citation type="journal article" date="2016" name="Front. Microbiol.">
        <title>Comprehensive Phylogenetic Analysis of Bovine Non-aureus Staphylococci Species Based on Whole-Genome Sequencing.</title>
        <authorList>
            <person name="Naushad S."/>
            <person name="Barkema H.W."/>
            <person name="Luby C."/>
            <person name="Condas L.A."/>
            <person name="Nobrega D.B."/>
            <person name="Carson D.A."/>
            <person name="De Buck J."/>
        </authorList>
    </citation>
    <scope>NUCLEOTIDE SEQUENCE [LARGE SCALE GENOMIC DNA]</scope>
    <source>
        <strain evidence="7 8">SNUC 761</strain>
    </source>
</reference>
<dbReference type="Pfam" id="PF01578">
    <property type="entry name" value="Cytochrom_C_asm"/>
    <property type="match status" value="1"/>
</dbReference>
<dbReference type="PANTHER" id="PTHR30071">
    <property type="entry name" value="HEME EXPORTER PROTEIN C"/>
    <property type="match status" value="1"/>
</dbReference>
<dbReference type="PANTHER" id="PTHR30071:SF15">
    <property type="entry name" value="PROTEIN HEMX"/>
    <property type="match status" value="1"/>
</dbReference>
<proteinExistence type="predicted"/>
<feature type="transmembrane region" description="Helical" evidence="5">
    <location>
        <begin position="133"/>
        <end position="158"/>
    </location>
</feature>
<evidence type="ECO:0000256" key="2">
    <source>
        <dbReference type="ARBA" id="ARBA00022692"/>
    </source>
</evidence>
<evidence type="ECO:0000259" key="6">
    <source>
        <dbReference type="Pfam" id="PF01578"/>
    </source>
</evidence>
<dbReference type="GO" id="GO:0020037">
    <property type="term" value="F:heme binding"/>
    <property type="evidence" value="ECO:0007669"/>
    <property type="project" value="InterPro"/>
</dbReference>
<dbReference type="EMBL" id="PYZL01000066">
    <property type="protein sequence ID" value="PTE71832.1"/>
    <property type="molecule type" value="Genomic_DNA"/>
</dbReference>
<dbReference type="GO" id="GO:0005886">
    <property type="term" value="C:plasma membrane"/>
    <property type="evidence" value="ECO:0007669"/>
    <property type="project" value="TreeGrafter"/>
</dbReference>
<comment type="subcellular location">
    <subcellularLocation>
        <location evidence="1">Membrane</location>
        <topology evidence="1">Multi-pass membrane protein</topology>
    </subcellularLocation>
</comment>
<keyword evidence="2 5" id="KW-0812">Transmembrane</keyword>
<feature type="transmembrane region" description="Helical" evidence="5">
    <location>
        <begin position="179"/>
        <end position="201"/>
    </location>
</feature>
<name>A0A2T4KG39_9STAP</name>
<feature type="domain" description="Cytochrome c assembly protein" evidence="6">
    <location>
        <begin position="69"/>
        <end position="266"/>
    </location>
</feature>
<dbReference type="InterPro" id="IPR045062">
    <property type="entry name" value="Cyt_c_biogenesis_CcsA/CcmC"/>
</dbReference>
<keyword evidence="3 5" id="KW-1133">Transmembrane helix</keyword>
<feature type="transmembrane region" description="Helical" evidence="5">
    <location>
        <begin position="249"/>
        <end position="269"/>
    </location>
</feature>
<dbReference type="GO" id="GO:0017004">
    <property type="term" value="P:cytochrome complex assembly"/>
    <property type="evidence" value="ECO:0007669"/>
    <property type="project" value="InterPro"/>
</dbReference>
<evidence type="ECO:0000256" key="4">
    <source>
        <dbReference type="ARBA" id="ARBA00023136"/>
    </source>
</evidence>
<evidence type="ECO:0000313" key="8">
    <source>
        <dbReference type="Proteomes" id="UP000242547"/>
    </source>
</evidence>
<comment type="caution">
    <text evidence="7">The sequence shown here is derived from an EMBL/GenBank/DDBJ whole genome shotgun (WGS) entry which is preliminary data.</text>
</comment>
<feature type="transmembrane region" description="Helical" evidence="5">
    <location>
        <begin position="38"/>
        <end position="58"/>
    </location>
</feature>
<feature type="transmembrane region" description="Helical" evidence="5">
    <location>
        <begin position="92"/>
        <end position="113"/>
    </location>
</feature>
<evidence type="ECO:0000256" key="5">
    <source>
        <dbReference type="SAM" id="Phobius"/>
    </source>
</evidence>
<evidence type="ECO:0000256" key="1">
    <source>
        <dbReference type="ARBA" id="ARBA00004141"/>
    </source>
</evidence>
<dbReference type="InterPro" id="IPR002541">
    <property type="entry name" value="Cyt_c_assembly"/>
</dbReference>
<dbReference type="AlphaFoldDB" id="A0A2T4KG39"/>
<sequence length="270" mass="31443">MQETLFIRFHEIVLIIYLISILCYFIDFVKKSYKIRELGIYTLGIVWILQTISLSIYITSHNQIPLNSLFDVFFFLAWIIISISLILNVIKLLSFSVFFLNVVGFILLMMNTFQPNYYATNMQQLAIINELLLVHIGLAVLSYAFFALAFVNSLLYIIQYRNLREKNFDQKYFRIGSVATLEAIIFYSSLAGFIILMLSVILGAQWGVYTIGHRIFADSKVILSTIITILYAIFLLCRVNKWLKSIHLIYFNIVLFCLCMVNLFFTTHFT</sequence>
<evidence type="ECO:0000313" key="7">
    <source>
        <dbReference type="EMBL" id="PTE71832.1"/>
    </source>
</evidence>
<dbReference type="RefSeq" id="WP_107506271.1">
    <property type="nucleotide sequence ID" value="NZ_PYZL01000066.1"/>
</dbReference>
<dbReference type="Proteomes" id="UP000242547">
    <property type="component" value="Unassembled WGS sequence"/>
</dbReference>